<gene>
    <name evidence="2" type="ORF">ILUMI_21964</name>
</gene>
<organism evidence="2 3">
    <name type="scientific">Ignelater luminosus</name>
    <name type="common">Cucubano</name>
    <name type="synonym">Pyrophorus luminosus</name>
    <dbReference type="NCBI Taxonomy" id="2038154"/>
    <lineage>
        <taxon>Eukaryota</taxon>
        <taxon>Metazoa</taxon>
        <taxon>Ecdysozoa</taxon>
        <taxon>Arthropoda</taxon>
        <taxon>Hexapoda</taxon>
        <taxon>Insecta</taxon>
        <taxon>Pterygota</taxon>
        <taxon>Neoptera</taxon>
        <taxon>Endopterygota</taxon>
        <taxon>Coleoptera</taxon>
        <taxon>Polyphaga</taxon>
        <taxon>Elateriformia</taxon>
        <taxon>Elateroidea</taxon>
        <taxon>Elateridae</taxon>
        <taxon>Agrypninae</taxon>
        <taxon>Pyrophorini</taxon>
        <taxon>Ignelater</taxon>
    </lineage>
</organism>
<dbReference type="Proteomes" id="UP000801492">
    <property type="component" value="Unassembled WGS sequence"/>
</dbReference>
<evidence type="ECO:0000313" key="3">
    <source>
        <dbReference type="Proteomes" id="UP000801492"/>
    </source>
</evidence>
<feature type="region of interest" description="Disordered" evidence="1">
    <location>
        <begin position="33"/>
        <end position="71"/>
    </location>
</feature>
<protein>
    <submittedName>
        <fullName evidence="2">Uncharacterized protein</fullName>
    </submittedName>
</protein>
<evidence type="ECO:0000256" key="1">
    <source>
        <dbReference type="SAM" id="MobiDB-lite"/>
    </source>
</evidence>
<evidence type="ECO:0000313" key="2">
    <source>
        <dbReference type="EMBL" id="KAF2884209.1"/>
    </source>
</evidence>
<feature type="compositionally biased region" description="Polar residues" evidence="1">
    <location>
        <begin position="40"/>
        <end position="50"/>
    </location>
</feature>
<keyword evidence="3" id="KW-1185">Reference proteome</keyword>
<feature type="compositionally biased region" description="Basic and acidic residues" evidence="1">
    <location>
        <begin position="57"/>
        <end position="66"/>
    </location>
</feature>
<reference evidence="2" key="1">
    <citation type="submission" date="2019-08" db="EMBL/GenBank/DDBJ databases">
        <title>The genome of the North American firefly Photinus pyralis.</title>
        <authorList>
            <consortium name="Photinus pyralis genome working group"/>
            <person name="Fallon T.R."/>
            <person name="Sander Lower S.E."/>
            <person name="Weng J.-K."/>
        </authorList>
    </citation>
    <scope>NUCLEOTIDE SEQUENCE</scope>
    <source>
        <strain evidence="2">TRF0915ILg1</strain>
        <tissue evidence="2">Whole body</tissue>
    </source>
</reference>
<sequence length="88" mass="10240">MEEQNKSERKTTIWGIAACTMVWAYNKDDGREATEKKTIITKQPSPTQHTGMEEETGEQKRLERNRSPSLRPPRPVYYFISIIIIKVT</sequence>
<comment type="caution">
    <text evidence="2">The sequence shown here is derived from an EMBL/GenBank/DDBJ whole genome shotgun (WGS) entry which is preliminary data.</text>
</comment>
<dbReference type="AlphaFoldDB" id="A0A8K0CDL3"/>
<accession>A0A8K0CDL3</accession>
<name>A0A8K0CDL3_IGNLU</name>
<dbReference type="EMBL" id="VTPC01090215">
    <property type="protein sequence ID" value="KAF2884209.1"/>
    <property type="molecule type" value="Genomic_DNA"/>
</dbReference>
<proteinExistence type="predicted"/>